<dbReference type="Gene3D" id="1.25.40.20">
    <property type="entry name" value="Ankyrin repeat-containing domain"/>
    <property type="match status" value="7"/>
</dbReference>
<sequence>MNKTRIKQTDRRTILKEEIEFFQKEKTREEIEKSDFLQTKNKVSKIQTFEFLKYLLLCKQPSIHEIKKIFLNKTDLEEEKKIKKEKKKEKEKEKEKEEKEKEKKEQKEKETETETKTQIDFDCRTKYGRTIFHLFSLNPNINIVIFKFLIESLPIDLNVTDCKKDNLLHLICRKPNDCCYEKIEYLIEKGINVQARDDFNQTALHCICWNDKCNLETVQLLIEKGCKGIGLDLNSVDNNSHTALHYASKNKQCSNSVIEYLIDKGSNVDLITNFEKSALNFYLDHPKCKLKIIQLLMSKMTYLSQLTNNKQSFLHLICSSPNINLSIVQYFINKGYDVNCRDQNKCTALHLACANPNYSLQIIEYLLTKCKVNTKKLPATKNKLSPLDFACSNSNPKIEIIQLLIRSCAYKKLKSNSFESFVHTLFLNPHISLSFFFDIVIKYPDFINLKSIYLKTPIDNFYLKNKYFANQSQKNSQNFIQNLIKKSHLIKKDIILDHLLFKFLQLRKNFITPQLIWHLFDKMINKNKSGRKPYYTFLLHYFCGNSKLFLVNKHIKLINKKVMFNFNFRPKTKVERKKKIHNSQMNKLKVVDNKMKKHETNNKKDAKKSDSIGNLNQKVKFENEKKLNFKKIDRLQDEENMKKKKNKNQFSKKKNNILHKNENQENEKKIEKKAKNDKNKQEKIETENANNNDHENQNENKNDNNGNNNDEEMKVLFECKNKSNFYFELIELLINKGADINKFDSNNKNIFNYLLENKVGNQEIYNLLLNKGLQFDNLINLKSLLEKKKNLSVENYYYLLRHFLRYNTKNKIFNFLVDLRINVNKLFNVFKILFDNNFHFTNHKTKEEKNHSETGKGKEQEEEKEKEKEKEKESGRKEWKGRESESETKKETKGEQNGDVLNEKSPLYLLLNNYCLTGEYIKILIDNGIKFSYLKYNCLSPLMLVCKKNPTLDKIKLFLEKDIDVNENIQKGGFIEESIINIYFKSNNPKIEVVNYFLEKGLIIQDHYLNEQFNPLLTLLKNPSSCIEMIKYWNQIQPIKTLKWGNNIRNNPFFILLQHKNCPIEKIHFLYDNDVNIRLSNSRGRPMQRQVHLFDIFYYKFNFSKELLYLIFQKMDSNTTNNNNNNKKIENNGPQLNINKGYKYRHILSNSQIARYLGDYFLQSNPNIEYYDFFQKYFGFEINTLNYARENFLHIYLRQYQPKIKIIKYLIKMGIDINQKNRKLDTPIYSLTYSTRNPFQLYKYLIDNGTDINSINKGKRTILHNVCLYDISNYKTIKYLIQNGININQKDSTGNTCLHIICNSKKNISLKMIKLFLKYKADPTLRNTMYRTPLDCLIINSSRANLSVKSLRLFKTFFKYHGYKKFENVCVRSLKLICSLKKPKYSLIPDFIKINNKLPTKIAQNNLDSGLHFATVRKNFSKNIIQLLLINGANPLAKSQYSCRDSFGKLLKGKNPDYYLIYLVFKLGFKVFQQYETPTQQSPVYEIISNVTVDSKLLLKFLILFLKNGLNVNTNCYENNNILHLLFKRKDYSFDIVKYLINEGIDINKKNKVNNNPLKYLVLDFLQLNKKFEYK</sequence>
<feature type="region of interest" description="Disordered" evidence="4">
    <location>
        <begin position="635"/>
        <end position="709"/>
    </location>
</feature>
<feature type="compositionally biased region" description="Basic and acidic residues" evidence="4">
    <location>
        <begin position="845"/>
        <end position="896"/>
    </location>
</feature>
<gene>
    <name evidence="5" type="ORF">M0812_10979</name>
</gene>
<dbReference type="PANTHER" id="PTHR24126:SF65">
    <property type="entry name" value="CHROMOSOME UNDETERMINED SCAFFOLD_20, WHOLE GENOME SHOTGUN SEQUENCE"/>
    <property type="match status" value="1"/>
</dbReference>
<feature type="repeat" description="ANK" evidence="3">
    <location>
        <begin position="309"/>
        <end position="343"/>
    </location>
</feature>
<accession>A0AAV7ZV99</accession>
<feature type="compositionally biased region" description="Basic and acidic residues" evidence="4">
    <location>
        <begin position="659"/>
        <end position="702"/>
    </location>
</feature>
<dbReference type="Pfam" id="PF12796">
    <property type="entry name" value="Ank_2"/>
    <property type="match status" value="3"/>
</dbReference>
<comment type="caution">
    <text evidence="5">The sequence shown here is derived from an EMBL/GenBank/DDBJ whole genome shotgun (WGS) entry which is preliminary data.</text>
</comment>
<evidence type="ECO:0000256" key="3">
    <source>
        <dbReference type="PROSITE-ProRule" id="PRU00023"/>
    </source>
</evidence>
<feature type="region of interest" description="Disordered" evidence="4">
    <location>
        <begin position="84"/>
        <end position="111"/>
    </location>
</feature>
<evidence type="ECO:0000256" key="2">
    <source>
        <dbReference type="ARBA" id="ARBA00023043"/>
    </source>
</evidence>
<evidence type="ECO:0000313" key="5">
    <source>
        <dbReference type="EMBL" id="KAJ3445114.1"/>
    </source>
</evidence>
<proteinExistence type="predicted"/>
<feature type="region of interest" description="Disordered" evidence="4">
    <location>
        <begin position="589"/>
        <end position="617"/>
    </location>
</feature>
<dbReference type="InterPro" id="IPR002110">
    <property type="entry name" value="Ankyrin_rpt"/>
</dbReference>
<feature type="region of interest" description="Disordered" evidence="4">
    <location>
        <begin position="845"/>
        <end position="898"/>
    </location>
</feature>
<evidence type="ECO:0000256" key="4">
    <source>
        <dbReference type="SAM" id="MobiDB-lite"/>
    </source>
</evidence>
<reference evidence="5" key="1">
    <citation type="submission" date="2022-08" db="EMBL/GenBank/DDBJ databases">
        <title>Novel sulphate-reducing endosymbionts in the free-living metamonad Anaeramoeba.</title>
        <authorList>
            <person name="Jerlstrom-Hultqvist J."/>
            <person name="Cepicka I."/>
            <person name="Gallot-Lavallee L."/>
            <person name="Salas-Leiva D."/>
            <person name="Curtis B.A."/>
            <person name="Zahonova K."/>
            <person name="Pipaliya S."/>
            <person name="Dacks J."/>
            <person name="Roger A.J."/>
        </authorList>
    </citation>
    <scope>NUCLEOTIDE SEQUENCE</scope>
    <source>
        <strain evidence="5">Busselton2</strain>
    </source>
</reference>
<feature type="repeat" description="ANK" evidence="3">
    <location>
        <begin position="239"/>
        <end position="273"/>
    </location>
</feature>
<dbReference type="Proteomes" id="UP001146793">
    <property type="component" value="Unassembled WGS sequence"/>
</dbReference>
<dbReference type="InterPro" id="IPR036770">
    <property type="entry name" value="Ankyrin_rpt-contain_sf"/>
</dbReference>
<dbReference type="PANTHER" id="PTHR24126">
    <property type="entry name" value="ANKYRIN REPEAT, PH AND SEC7 DOMAIN CONTAINING PROTEIN SECG-RELATED"/>
    <property type="match status" value="1"/>
</dbReference>
<evidence type="ECO:0000313" key="6">
    <source>
        <dbReference type="Proteomes" id="UP001146793"/>
    </source>
</evidence>
<name>A0AAV7ZV99_9EUKA</name>
<feature type="compositionally biased region" description="Basic and acidic residues" evidence="4">
    <location>
        <begin position="589"/>
        <end position="610"/>
    </location>
</feature>
<dbReference type="PROSITE" id="PS50297">
    <property type="entry name" value="ANK_REP_REGION"/>
    <property type="match status" value="1"/>
</dbReference>
<evidence type="ECO:0000256" key="1">
    <source>
        <dbReference type="ARBA" id="ARBA00022737"/>
    </source>
</evidence>
<keyword evidence="2 3" id="KW-0040">ANK repeat</keyword>
<protein>
    <submittedName>
        <fullName evidence="5">Ankyrin repeat ph and sec7 domain containing protein secg-related</fullName>
    </submittedName>
</protein>
<dbReference type="SMART" id="SM00248">
    <property type="entry name" value="ANK"/>
    <property type="match status" value="17"/>
</dbReference>
<feature type="compositionally biased region" description="Basic residues" evidence="4">
    <location>
        <begin position="642"/>
        <end position="657"/>
    </location>
</feature>
<organism evidence="5 6">
    <name type="scientific">Anaeramoeba flamelloides</name>
    <dbReference type="NCBI Taxonomy" id="1746091"/>
    <lineage>
        <taxon>Eukaryota</taxon>
        <taxon>Metamonada</taxon>
        <taxon>Anaeramoebidae</taxon>
        <taxon>Anaeramoeba</taxon>
    </lineage>
</organism>
<dbReference type="SUPFAM" id="SSF48403">
    <property type="entry name" value="Ankyrin repeat"/>
    <property type="match status" value="3"/>
</dbReference>
<feature type="repeat" description="ANK" evidence="3">
    <location>
        <begin position="1518"/>
        <end position="1552"/>
    </location>
</feature>
<dbReference type="PROSITE" id="PS50088">
    <property type="entry name" value="ANK_REPEAT"/>
    <property type="match status" value="3"/>
</dbReference>
<dbReference type="EMBL" id="JANTQA010000023">
    <property type="protein sequence ID" value="KAJ3445114.1"/>
    <property type="molecule type" value="Genomic_DNA"/>
</dbReference>
<keyword evidence="1" id="KW-0677">Repeat</keyword>